<evidence type="ECO:0000259" key="3">
    <source>
        <dbReference type="Pfam" id="PF22699"/>
    </source>
</evidence>
<evidence type="ECO:0000313" key="5">
    <source>
        <dbReference type="Proteomes" id="UP001608902"/>
    </source>
</evidence>
<protein>
    <recommendedName>
        <fullName evidence="3">GMIP/FCHO2-like FCH domain-containing protein</fullName>
    </recommendedName>
</protein>
<feature type="compositionally biased region" description="Polar residues" evidence="2">
    <location>
        <begin position="292"/>
        <end position="309"/>
    </location>
</feature>
<dbReference type="PANTHER" id="PTHR23065">
    <property type="entry name" value="PROLINE-SERINE-THREONINE PHOSPHATASE INTERACTING PROTEIN 1"/>
    <property type="match status" value="1"/>
</dbReference>
<keyword evidence="5" id="KW-1185">Reference proteome</keyword>
<sequence length="309" mass="34374">MQTTTTCLQKSKETYLQRCAELEKLKKENATSKEIVKAESKVLRSREEYRNYVDKYANVRNEFEDKMLKASRSFQAHDKAFLQQFKLFLLSFAEAMDERVSASSQVYAQYKESIENIDIDDLMRRFVEKKGTGKDRPEHIVFEEIDTVGGDVSATATTSGPSSSNSSAIMHPLTQAEPVPPSANDLLTIEAEAHENQENHWNGTARNTQPSSPILSDSGSSPPVTPVPPTQPSFSASLGRQKLAAWLPGKRKKRASQCSLPAGDIPVNEPHGSTENTGFLKKYRSKTKKSMTDLTSASERQSHSAWVSI</sequence>
<evidence type="ECO:0000256" key="1">
    <source>
        <dbReference type="ARBA" id="ARBA00023054"/>
    </source>
</evidence>
<proteinExistence type="predicted"/>
<dbReference type="AlphaFoldDB" id="A0ABD6EU43"/>
<dbReference type="PANTHER" id="PTHR23065:SF15">
    <property type="entry name" value="AT02057P"/>
    <property type="match status" value="1"/>
</dbReference>
<dbReference type="Proteomes" id="UP001608902">
    <property type="component" value="Unassembled WGS sequence"/>
</dbReference>
<gene>
    <name evidence="4" type="ORF">AB6A40_009744</name>
</gene>
<feature type="compositionally biased region" description="Polar residues" evidence="2">
    <location>
        <begin position="199"/>
        <end position="209"/>
    </location>
</feature>
<dbReference type="Pfam" id="PF22699">
    <property type="entry name" value="GMIP-like_FCH"/>
    <property type="match status" value="1"/>
</dbReference>
<feature type="region of interest" description="Disordered" evidence="2">
    <location>
        <begin position="197"/>
        <end position="277"/>
    </location>
</feature>
<dbReference type="InterPro" id="IPR054713">
    <property type="entry name" value="GMIP/FCHO2-like_FCH"/>
</dbReference>
<keyword evidence="1" id="KW-0175">Coiled coil</keyword>
<dbReference type="EMBL" id="JBGFUD010010880">
    <property type="protein sequence ID" value="MFH4983035.1"/>
    <property type="molecule type" value="Genomic_DNA"/>
</dbReference>
<dbReference type="SUPFAM" id="SSF103657">
    <property type="entry name" value="BAR/IMD domain-like"/>
    <property type="match status" value="1"/>
</dbReference>
<dbReference type="Gene3D" id="1.20.1270.60">
    <property type="entry name" value="Arfaptin homology (AH) domain/BAR domain"/>
    <property type="match status" value="1"/>
</dbReference>
<feature type="compositionally biased region" description="Low complexity" evidence="2">
    <location>
        <begin position="210"/>
        <end position="222"/>
    </location>
</feature>
<dbReference type="InterPro" id="IPR027267">
    <property type="entry name" value="AH/BAR_dom_sf"/>
</dbReference>
<evidence type="ECO:0000256" key="2">
    <source>
        <dbReference type="SAM" id="MobiDB-lite"/>
    </source>
</evidence>
<feature type="region of interest" description="Disordered" evidence="2">
    <location>
        <begin position="289"/>
        <end position="309"/>
    </location>
</feature>
<accession>A0ABD6EU43</accession>
<evidence type="ECO:0000313" key="4">
    <source>
        <dbReference type="EMBL" id="MFH4983035.1"/>
    </source>
</evidence>
<reference evidence="4 5" key="1">
    <citation type="submission" date="2024-08" db="EMBL/GenBank/DDBJ databases">
        <title>Gnathostoma spinigerum genome.</title>
        <authorList>
            <person name="Gonzalez-Bertolin B."/>
            <person name="Monzon S."/>
            <person name="Zaballos A."/>
            <person name="Jimenez P."/>
            <person name="Dekumyoy P."/>
            <person name="Varona S."/>
            <person name="Cuesta I."/>
            <person name="Sumanam S."/>
            <person name="Adisakwattana P."/>
            <person name="Gasser R.B."/>
            <person name="Hernandez-Gonzalez A."/>
            <person name="Young N.D."/>
            <person name="Perteguer M.J."/>
        </authorList>
    </citation>
    <scope>NUCLEOTIDE SEQUENCE [LARGE SCALE GENOMIC DNA]</scope>
    <source>
        <strain evidence="4">AL3</strain>
        <tissue evidence="4">Liver</tissue>
    </source>
</reference>
<feature type="domain" description="GMIP/FCHO2-like FCH" evidence="3">
    <location>
        <begin position="1"/>
        <end position="134"/>
    </location>
</feature>
<comment type="caution">
    <text evidence="4">The sequence shown here is derived from an EMBL/GenBank/DDBJ whole genome shotgun (WGS) entry which is preliminary data.</text>
</comment>
<organism evidence="4 5">
    <name type="scientific">Gnathostoma spinigerum</name>
    <dbReference type="NCBI Taxonomy" id="75299"/>
    <lineage>
        <taxon>Eukaryota</taxon>
        <taxon>Metazoa</taxon>
        <taxon>Ecdysozoa</taxon>
        <taxon>Nematoda</taxon>
        <taxon>Chromadorea</taxon>
        <taxon>Rhabditida</taxon>
        <taxon>Spirurina</taxon>
        <taxon>Gnathostomatomorpha</taxon>
        <taxon>Gnathostomatoidea</taxon>
        <taxon>Gnathostomatidae</taxon>
        <taxon>Gnathostoma</taxon>
    </lineage>
</organism>
<name>A0ABD6EU43_9BILA</name>